<dbReference type="InterPro" id="IPR002347">
    <property type="entry name" value="SDR_fam"/>
</dbReference>
<gene>
    <name evidence="3" type="ORF">LTR62_007284</name>
</gene>
<dbReference type="SUPFAM" id="SSF51735">
    <property type="entry name" value="NAD(P)-binding Rossmann-fold domains"/>
    <property type="match status" value="1"/>
</dbReference>
<evidence type="ECO:0000256" key="2">
    <source>
        <dbReference type="ARBA" id="ARBA00023002"/>
    </source>
</evidence>
<organism evidence="3 4">
    <name type="scientific">Meristemomyces frigidus</name>
    <dbReference type="NCBI Taxonomy" id="1508187"/>
    <lineage>
        <taxon>Eukaryota</taxon>
        <taxon>Fungi</taxon>
        <taxon>Dikarya</taxon>
        <taxon>Ascomycota</taxon>
        <taxon>Pezizomycotina</taxon>
        <taxon>Dothideomycetes</taxon>
        <taxon>Dothideomycetidae</taxon>
        <taxon>Mycosphaerellales</taxon>
        <taxon>Teratosphaeriaceae</taxon>
        <taxon>Meristemomyces</taxon>
    </lineage>
</organism>
<dbReference type="AlphaFoldDB" id="A0AAN7TBZ7"/>
<sequence length="320" mass="34815">MEFYKPSRAINCDIDIDTSSVQGKTAFVTGGASGIGEVYVRSLCKAGAGHVLIADFNDNAGDKLATELGKDKATFVHCDVTSWSDQVAAFKKAKEVSPTGAIDIVVANAGIVASDDVFNHEDLEANEPKEPDLSVVKVNLIGVVYTTKLAGWYFAKQFARAQKEGREAHVDQSLVLQASVAGYLDLIGVPQYTLTKFAVRGLMRSLRQTGPWTGMRVNLIAPWYIDTTLIPEESRQAIQESGAEWAKVEDCGPALLRIVADRKVNGRAVGIFPRNWNGCSRGYKDLDIDNFEWGSFLRNAQDKALAPTAWTIKQGQNAGV</sequence>
<dbReference type="GO" id="GO:0016491">
    <property type="term" value="F:oxidoreductase activity"/>
    <property type="evidence" value="ECO:0007669"/>
    <property type="project" value="UniProtKB-KW"/>
</dbReference>
<keyword evidence="2" id="KW-0560">Oxidoreductase</keyword>
<evidence type="ECO:0000313" key="4">
    <source>
        <dbReference type="Proteomes" id="UP001310890"/>
    </source>
</evidence>
<evidence type="ECO:0000256" key="1">
    <source>
        <dbReference type="ARBA" id="ARBA00006484"/>
    </source>
</evidence>
<dbReference type="Gene3D" id="3.40.50.720">
    <property type="entry name" value="NAD(P)-binding Rossmann-like Domain"/>
    <property type="match status" value="1"/>
</dbReference>
<dbReference type="InterPro" id="IPR036291">
    <property type="entry name" value="NAD(P)-bd_dom_sf"/>
</dbReference>
<protein>
    <recommendedName>
        <fullName evidence="5">5'-hydroxyaverantin dehydrogenase</fullName>
    </recommendedName>
</protein>
<proteinExistence type="inferred from homology"/>
<accession>A0AAN7TBZ7</accession>
<reference evidence="3" key="1">
    <citation type="submission" date="2023-08" db="EMBL/GenBank/DDBJ databases">
        <title>Black Yeasts Isolated from many extreme environments.</title>
        <authorList>
            <person name="Coleine C."/>
            <person name="Stajich J.E."/>
            <person name="Selbmann L."/>
        </authorList>
    </citation>
    <scope>NUCLEOTIDE SEQUENCE</scope>
    <source>
        <strain evidence="3">CCFEE 5401</strain>
    </source>
</reference>
<dbReference type="PRINTS" id="PR00081">
    <property type="entry name" value="GDHRDH"/>
</dbReference>
<dbReference type="Proteomes" id="UP001310890">
    <property type="component" value="Unassembled WGS sequence"/>
</dbReference>
<dbReference type="PANTHER" id="PTHR43180">
    <property type="entry name" value="3-OXOACYL-(ACYL-CARRIER-PROTEIN) REDUCTASE (AFU_ORTHOLOGUE AFUA_6G11210)"/>
    <property type="match status" value="1"/>
</dbReference>
<dbReference type="Pfam" id="PF00106">
    <property type="entry name" value="adh_short"/>
    <property type="match status" value="1"/>
</dbReference>
<name>A0AAN7TBZ7_9PEZI</name>
<comment type="similarity">
    <text evidence="1">Belongs to the short-chain dehydrogenases/reductases (SDR) family.</text>
</comment>
<evidence type="ECO:0000313" key="3">
    <source>
        <dbReference type="EMBL" id="KAK5109199.1"/>
    </source>
</evidence>
<evidence type="ECO:0008006" key="5">
    <source>
        <dbReference type="Google" id="ProtNLM"/>
    </source>
</evidence>
<dbReference type="EMBL" id="JAVRRL010000069">
    <property type="protein sequence ID" value="KAK5109199.1"/>
    <property type="molecule type" value="Genomic_DNA"/>
</dbReference>
<comment type="caution">
    <text evidence="3">The sequence shown here is derived from an EMBL/GenBank/DDBJ whole genome shotgun (WGS) entry which is preliminary data.</text>
</comment>
<dbReference type="PANTHER" id="PTHR43180:SF31">
    <property type="entry name" value="CHAIN DEHYDROGENASE_REDUCTASE, PUTATIVE (AFU_ORTHOLOGUE AFUA_2G16570)-RELATED"/>
    <property type="match status" value="1"/>
</dbReference>